<reference evidence="3" key="1">
    <citation type="submission" date="2022-11" db="UniProtKB">
        <authorList>
            <consortium name="WormBaseParasite"/>
        </authorList>
    </citation>
    <scope>IDENTIFICATION</scope>
</reference>
<dbReference type="Pfam" id="PF13843">
    <property type="entry name" value="DDE_Tnp_1_7"/>
    <property type="match status" value="1"/>
</dbReference>
<dbReference type="Proteomes" id="UP000887565">
    <property type="component" value="Unplaced"/>
</dbReference>
<name>A0A915KAF6_ROMCU</name>
<proteinExistence type="predicted"/>
<keyword evidence="2" id="KW-1185">Reference proteome</keyword>
<dbReference type="WBParaSite" id="nRc.2.0.1.t35758-RA">
    <property type="protein sequence ID" value="nRc.2.0.1.t35758-RA"/>
    <property type="gene ID" value="nRc.2.0.1.g35758"/>
</dbReference>
<protein>
    <submittedName>
        <fullName evidence="3">PiggyBac transposable element-derived protein domain-containing protein</fullName>
    </submittedName>
</protein>
<feature type="domain" description="PiggyBac transposable element-derived protein" evidence="1">
    <location>
        <begin position="44"/>
        <end position="92"/>
    </location>
</feature>
<dbReference type="AlphaFoldDB" id="A0A915KAF6"/>
<evidence type="ECO:0000313" key="3">
    <source>
        <dbReference type="WBParaSite" id="nRc.2.0.1.t35758-RA"/>
    </source>
</evidence>
<evidence type="ECO:0000259" key="1">
    <source>
        <dbReference type="Pfam" id="PF13843"/>
    </source>
</evidence>
<dbReference type="InterPro" id="IPR029526">
    <property type="entry name" value="PGBD"/>
</dbReference>
<sequence length="98" mass="11348">MPEIAAELLEKKLYKRPFKNHLNQLVKGFQNMIVPLFILELKAIHQFDGHFPAAFVCSKSVTVDEAMIPYCGRTGLKQYMKAKPCKYAMKSHENKIKY</sequence>
<accession>A0A915KAF6</accession>
<organism evidence="2 3">
    <name type="scientific">Romanomermis culicivorax</name>
    <name type="common">Nematode worm</name>
    <dbReference type="NCBI Taxonomy" id="13658"/>
    <lineage>
        <taxon>Eukaryota</taxon>
        <taxon>Metazoa</taxon>
        <taxon>Ecdysozoa</taxon>
        <taxon>Nematoda</taxon>
        <taxon>Enoplea</taxon>
        <taxon>Dorylaimia</taxon>
        <taxon>Mermithida</taxon>
        <taxon>Mermithoidea</taxon>
        <taxon>Mermithidae</taxon>
        <taxon>Romanomermis</taxon>
    </lineage>
</organism>
<evidence type="ECO:0000313" key="2">
    <source>
        <dbReference type="Proteomes" id="UP000887565"/>
    </source>
</evidence>